<dbReference type="KEGG" id="gps:C427_4320"/>
<proteinExistence type="predicted"/>
<dbReference type="InterPro" id="IPR009006">
    <property type="entry name" value="Ala_racemase/Decarboxylase_C"/>
</dbReference>
<dbReference type="EMBL" id="CP003837">
    <property type="protein sequence ID" value="AGH46422.1"/>
    <property type="molecule type" value="Genomic_DNA"/>
</dbReference>
<dbReference type="GO" id="GO:0008784">
    <property type="term" value="F:alanine racemase activity"/>
    <property type="evidence" value="ECO:0007669"/>
    <property type="project" value="TreeGrafter"/>
</dbReference>
<dbReference type="AlphaFoldDB" id="M4S704"/>
<dbReference type="HOGENOM" id="CLU_028393_5_2_6"/>
<dbReference type="STRING" id="1129794.C427_4320"/>
<dbReference type="Gene3D" id="2.40.37.10">
    <property type="entry name" value="Lyase, Ornithine Decarboxylase, Chain A, domain 1"/>
    <property type="match status" value="1"/>
</dbReference>
<dbReference type="GO" id="GO:0005829">
    <property type="term" value="C:cytosol"/>
    <property type="evidence" value="ECO:0007669"/>
    <property type="project" value="TreeGrafter"/>
</dbReference>
<evidence type="ECO:0000313" key="6">
    <source>
        <dbReference type="Proteomes" id="UP000011864"/>
    </source>
</evidence>
<evidence type="ECO:0000256" key="1">
    <source>
        <dbReference type="ARBA" id="ARBA00001933"/>
    </source>
</evidence>
<keyword evidence="2" id="KW-0663">Pyridoxal phosphate</keyword>
<dbReference type="GO" id="GO:0030170">
    <property type="term" value="F:pyridoxal phosphate binding"/>
    <property type="evidence" value="ECO:0007669"/>
    <property type="project" value="TreeGrafter"/>
</dbReference>
<dbReference type="SMART" id="SM01005">
    <property type="entry name" value="Ala_racemase_C"/>
    <property type="match status" value="1"/>
</dbReference>
<dbReference type="InterPro" id="IPR011079">
    <property type="entry name" value="Ala_racemase_C"/>
</dbReference>
<dbReference type="PATRIC" id="fig|1129794.4.peg.4302"/>
<keyword evidence="3" id="KW-0413">Isomerase</keyword>
<sequence length="58" mass="6684">MDMLTFDVTDLAQVKVNDRVELWGEHLPVEEVAECASTISYELLCRVSPRVKRRYVDG</sequence>
<comment type="cofactor">
    <cofactor evidence="1">
        <name>pyridoxal 5'-phosphate</name>
        <dbReference type="ChEBI" id="CHEBI:597326"/>
    </cofactor>
</comment>
<dbReference type="PANTHER" id="PTHR30511">
    <property type="entry name" value="ALANINE RACEMASE"/>
    <property type="match status" value="1"/>
</dbReference>
<dbReference type="SUPFAM" id="SSF50621">
    <property type="entry name" value="Alanine racemase C-terminal domain-like"/>
    <property type="match status" value="1"/>
</dbReference>
<evidence type="ECO:0000256" key="3">
    <source>
        <dbReference type="ARBA" id="ARBA00023235"/>
    </source>
</evidence>
<accession>M4S704</accession>
<dbReference type="InterPro" id="IPR000821">
    <property type="entry name" value="Ala_racemase"/>
</dbReference>
<organism evidence="5 6">
    <name type="scientific">Paraglaciecola psychrophila 170</name>
    <dbReference type="NCBI Taxonomy" id="1129794"/>
    <lineage>
        <taxon>Bacteria</taxon>
        <taxon>Pseudomonadati</taxon>
        <taxon>Pseudomonadota</taxon>
        <taxon>Gammaproteobacteria</taxon>
        <taxon>Alteromonadales</taxon>
        <taxon>Alteromonadaceae</taxon>
        <taxon>Paraglaciecola</taxon>
    </lineage>
</organism>
<protein>
    <submittedName>
        <fullName evidence="5">Alanine racemase</fullName>
    </submittedName>
</protein>
<evidence type="ECO:0000256" key="2">
    <source>
        <dbReference type="ARBA" id="ARBA00022898"/>
    </source>
</evidence>
<gene>
    <name evidence="5" type="ORF">C427_4320</name>
</gene>
<dbReference type="Proteomes" id="UP000011864">
    <property type="component" value="Chromosome"/>
</dbReference>
<dbReference type="Pfam" id="PF00842">
    <property type="entry name" value="Ala_racemase_C"/>
    <property type="match status" value="1"/>
</dbReference>
<dbReference type="PANTHER" id="PTHR30511:SF0">
    <property type="entry name" value="ALANINE RACEMASE, CATABOLIC-RELATED"/>
    <property type="match status" value="1"/>
</dbReference>
<reference evidence="5 6" key="1">
    <citation type="journal article" date="2013" name="Genome Announc.">
        <title>Complete Genome Sequence of Glaciecola psychrophila Strain 170T.</title>
        <authorList>
            <person name="Yin J."/>
            <person name="Chen J."/>
            <person name="Liu G."/>
            <person name="Yu Y."/>
            <person name="Song L."/>
            <person name="Wang X."/>
            <person name="Qu X."/>
        </authorList>
    </citation>
    <scope>NUCLEOTIDE SEQUENCE [LARGE SCALE GENOMIC DNA]</scope>
    <source>
        <strain evidence="5 6">170</strain>
    </source>
</reference>
<dbReference type="eggNOG" id="COG0787">
    <property type="taxonomic scope" value="Bacteria"/>
</dbReference>
<keyword evidence="6" id="KW-1185">Reference proteome</keyword>
<name>M4S704_9ALTE</name>
<evidence type="ECO:0000313" key="5">
    <source>
        <dbReference type="EMBL" id="AGH46422.1"/>
    </source>
</evidence>
<feature type="domain" description="Alanine racemase C-terminal" evidence="4">
    <location>
        <begin position="1"/>
        <end position="56"/>
    </location>
</feature>
<evidence type="ECO:0000259" key="4">
    <source>
        <dbReference type="SMART" id="SM01005"/>
    </source>
</evidence>
<dbReference type="GO" id="GO:0030632">
    <property type="term" value="P:D-alanine biosynthetic process"/>
    <property type="evidence" value="ECO:0007669"/>
    <property type="project" value="TreeGrafter"/>
</dbReference>